<keyword evidence="3" id="KW-0285">Flavoprotein</keyword>
<organism evidence="7 8">
    <name type="scientific">Paractinoplanes ovalisporus</name>
    <dbReference type="NCBI Taxonomy" id="2810368"/>
    <lineage>
        <taxon>Bacteria</taxon>
        <taxon>Bacillati</taxon>
        <taxon>Actinomycetota</taxon>
        <taxon>Actinomycetes</taxon>
        <taxon>Micromonosporales</taxon>
        <taxon>Micromonosporaceae</taxon>
        <taxon>Paractinoplanes</taxon>
    </lineage>
</organism>
<evidence type="ECO:0000256" key="5">
    <source>
        <dbReference type="ARBA" id="ARBA00023002"/>
    </source>
</evidence>
<dbReference type="PANTHER" id="PTHR42973:SF39">
    <property type="entry name" value="FAD-BINDING PCMH-TYPE DOMAIN-CONTAINING PROTEIN"/>
    <property type="match status" value="1"/>
</dbReference>
<evidence type="ECO:0000256" key="1">
    <source>
        <dbReference type="ARBA" id="ARBA00001974"/>
    </source>
</evidence>
<proteinExistence type="inferred from homology"/>
<dbReference type="Gene3D" id="3.30.465.10">
    <property type="match status" value="1"/>
</dbReference>
<dbReference type="InterPro" id="IPR006094">
    <property type="entry name" value="Oxid_FAD_bind_N"/>
</dbReference>
<sequence length="447" mass="46740">MSVESAEKALRARLDDRLVAAGQGEFEDARRVWNAAVTRQPAMIAKCRDVGEVSEVVRIAGDCGVALSVRAGGHDWAGRALREGGVVLDLTGMRDVTVDAAGRTAAVRGGALTVDLVTALEPYGMVAPTGVVGGVGLVGLSTVGGYGALIGRHGLSADNLIGADVVLADGSLVVAGPEGDEDLWWALRGGGGNFGVVTSLRFRVHEMRTVLAGILMFPLDQGAAVLDGYAEIVADGPDDLTVMTGFLPGPQGPLAFLCPFWSGPDQGAGARVIARMRTLGNPVVDQIMPMPYAAALRMFDASIVEGNHYLLRSRSLAAVTPPAAEALVDAAARLTSPYSALILNHFHGTAARVDPAATAFAQRTPHHPVEVIASWAPDDSPERHRAWADSVVAALDPVAPPGGYPNLLGPDDGPRARDSYGENLGRLLTLKRRYDPEAMFTAIPDLS</sequence>
<dbReference type="Proteomes" id="UP000632138">
    <property type="component" value="Unassembled WGS sequence"/>
</dbReference>
<dbReference type="PROSITE" id="PS00862">
    <property type="entry name" value="OX2_COVAL_FAD"/>
    <property type="match status" value="1"/>
</dbReference>
<evidence type="ECO:0000313" key="7">
    <source>
        <dbReference type="EMBL" id="MBM2614078.1"/>
    </source>
</evidence>
<evidence type="ECO:0000256" key="3">
    <source>
        <dbReference type="ARBA" id="ARBA00022630"/>
    </source>
</evidence>
<dbReference type="InterPro" id="IPR006093">
    <property type="entry name" value="Oxy_OxRdtase_FAD_BS"/>
</dbReference>
<feature type="domain" description="FAD-binding PCMH-type" evidence="6">
    <location>
        <begin position="37"/>
        <end position="207"/>
    </location>
</feature>
<dbReference type="PROSITE" id="PS51387">
    <property type="entry name" value="FAD_PCMH"/>
    <property type="match status" value="1"/>
</dbReference>
<protein>
    <submittedName>
        <fullName evidence="7">FAD-binding oxidoreductase</fullName>
    </submittedName>
</protein>
<dbReference type="EMBL" id="JAENHP010000001">
    <property type="protein sequence ID" value="MBM2614078.1"/>
    <property type="molecule type" value="Genomic_DNA"/>
</dbReference>
<comment type="caution">
    <text evidence="7">The sequence shown here is derived from an EMBL/GenBank/DDBJ whole genome shotgun (WGS) entry which is preliminary data.</text>
</comment>
<comment type="similarity">
    <text evidence="2">Belongs to the oxygen-dependent FAD-linked oxidoreductase family.</text>
</comment>
<keyword evidence="4" id="KW-0274">FAD</keyword>
<dbReference type="Gene3D" id="3.30.43.10">
    <property type="entry name" value="Uridine Diphospho-n-acetylenolpyruvylglucosamine Reductase, domain 2"/>
    <property type="match status" value="1"/>
</dbReference>
<dbReference type="InterPro" id="IPR036318">
    <property type="entry name" value="FAD-bd_PCMH-like_sf"/>
</dbReference>
<keyword evidence="8" id="KW-1185">Reference proteome</keyword>
<evidence type="ECO:0000256" key="2">
    <source>
        <dbReference type="ARBA" id="ARBA00005466"/>
    </source>
</evidence>
<dbReference type="Pfam" id="PF01565">
    <property type="entry name" value="FAD_binding_4"/>
    <property type="match status" value="1"/>
</dbReference>
<dbReference type="InterPro" id="IPR016166">
    <property type="entry name" value="FAD-bd_PCMH"/>
</dbReference>
<reference evidence="7 8" key="1">
    <citation type="submission" date="2021-01" db="EMBL/GenBank/DDBJ databases">
        <title>Actinoplanes sp. nov. LDG1-06 isolated from lichen.</title>
        <authorList>
            <person name="Saeng-In P."/>
            <person name="Phongsopitanun W."/>
            <person name="Kanchanasin P."/>
            <person name="Yuki M."/>
            <person name="Kudo T."/>
            <person name="Ohkuma M."/>
            <person name="Tanasupawat S."/>
        </authorList>
    </citation>
    <scope>NUCLEOTIDE SEQUENCE [LARGE SCALE GENOMIC DNA]</scope>
    <source>
        <strain evidence="7 8">LDG1-06</strain>
    </source>
</reference>
<evidence type="ECO:0000313" key="8">
    <source>
        <dbReference type="Proteomes" id="UP000632138"/>
    </source>
</evidence>
<dbReference type="PANTHER" id="PTHR42973">
    <property type="entry name" value="BINDING OXIDOREDUCTASE, PUTATIVE (AFU_ORTHOLOGUE AFUA_1G17690)-RELATED"/>
    <property type="match status" value="1"/>
</dbReference>
<name>A0ABS2A484_9ACTN</name>
<dbReference type="RefSeq" id="WP_203374000.1">
    <property type="nucleotide sequence ID" value="NZ_JAENHP010000001.1"/>
</dbReference>
<dbReference type="Gene3D" id="3.40.462.20">
    <property type="match status" value="1"/>
</dbReference>
<dbReference type="InterPro" id="IPR016167">
    <property type="entry name" value="FAD-bd_PCMH_sub1"/>
</dbReference>
<keyword evidence="5" id="KW-0560">Oxidoreductase</keyword>
<gene>
    <name evidence="7" type="ORF">JIG36_00725</name>
</gene>
<accession>A0ABS2A484</accession>
<evidence type="ECO:0000256" key="4">
    <source>
        <dbReference type="ARBA" id="ARBA00022827"/>
    </source>
</evidence>
<dbReference type="InterPro" id="IPR050416">
    <property type="entry name" value="FAD-linked_Oxidoreductase"/>
</dbReference>
<comment type="cofactor">
    <cofactor evidence="1">
        <name>FAD</name>
        <dbReference type="ChEBI" id="CHEBI:57692"/>
    </cofactor>
</comment>
<dbReference type="InterPro" id="IPR016169">
    <property type="entry name" value="FAD-bd_PCMH_sub2"/>
</dbReference>
<evidence type="ECO:0000259" key="6">
    <source>
        <dbReference type="PROSITE" id="PS51387"/>
    </source>
</evidence>
<dbReference type="Pfam" id="PF08031">
    <property type="entry name" value="BBE"/>
    <property type="match status" value="1"/>
</dbReference>
<dbReference type="InterPro" id="IPR012951">
    <property type="entry name" value="BBE"/>
</dbReference>
<dbReference type="SUPFAM" id="SSF56176">
    <property type="entry name" value="FAD-binding/transporter-associated domain-like"/>
    <property type="match status" value="1"/>
</dbReference>